<dbReference type="AlphaFoldDB" id="A0A183MSX4"/>
<dbReference type="Pfam" id="PF20049">
    <property type="entry name" value="DUF6451"/>
    <property type="match status" value="1"/>
</dbReference>
<dbReference type="InterPro" id="IPR045609">
    <property type="entry name" value="DUF6451"/>
</dbReference>
<organism evidence="1 2">
    <name type="scientific">Schistosoma margrebowiei</name>
    <dbReference type="NCBI Taxonomy" id="48269"/>
    <lineage>
        <taxon>Eukaryota</taxon>
        <taxon>Metazoa</taxon>
        <taxon>Spiralia</taxon>
        <taxon>Lophotrochozoa</taxon>
        <taxon>Platyhelminthes</taxon>
        <taxon>Trematoda</taxon>
        <taxon>Digenea</taxon>
        <taxon>Strigeidida</taxon>
        <taxon>Schistosomatoidea</taxon>
        <taxon>Schistosomatidae</taxon>
        <taxon>Schistosoma</taxon>
    </lineage>
</organism>
<reference evidence="1 2" key="1">
    <citation type="submission" date="2018-11" db="EMBL/GenBank/DDBJ databases">
        <authorList>
            <consortium name="Pathogen Informatics"/>
        </authorList>
    </citation>
    <scope>NUCLEOTIDE SEQUENCE [LARGE SCALE GENOMIC DNA]</scope>
    <source>
        <strain evidence="1 2">Zambia</strain>
    </source>
</reference>
<gene>
    <name evidence="1" type="ORF">SMRZ_LOCUS19149</name>
</gene>
<protein>
    <submittedName>
        <fullName evidence="1">Uncharacterized protein</fullName>
    </submittedName>
</protein>
<keyword evidence="2" id="KW-1185">Reference proteome</keyword>
<dbReference type="EMBL" id="UZAI01017870">
    <property type="protein sequence ID" value="VDP30563.1"/>
    <property type="molecule type" value="Genomic_DNA"/>
</dbReference>
<evidence type="ECO:0000313" key="1">
    <source>
        <dbReference type="EMBL" id="VDP30563.1"/>
    </source>
</evidence>
<dbReference type="PANTHER" id="PTHR47027">
    <property type="entry name" value="REVERSE TRANSCRIPTASE DOMAIN-CONTAINING PROTEIN"/>
    <property type="match status" value="1"/>
</dbReference>
<evidence type="ECO:0000313" key="2">
    <source>
        <dbReference type="Proteomes" id="UP000277204"/>
    </source>
</evidence>
<proteinExistence type="predicted"/>
<dbReference type="PANTHER" id="PTHR47027:SF25">
    <property type="entry name" value="REVERSE TRANSCRIPTASE DOMAIN-CONTAINING PROTEIN"/>
    <property type="match status" value="1"/>
</dbReference>
<accession>A0A183MSX4</accession>
<sequence length="269" mass="30352">MKTFTSDGKHGIQSTGCMQLDDLDFVDDLCLLSHTHQQMQDKQCSSSLCISRPHHAQGERKRRWKWIGHTLRKSSNCIMRQALTWNREEKRKGGRPKNTLCLELEADMKRVNSNWKGLSRTGLDGECWWGAFAPPQGVIGEKTISVAAASAAVSLNIHKGKSKILRYNTACTNPVTIDGENLEDVKTFNYLDSMTDEHGESDANVKARIGKARTAYSQLKNIWNSKRLSTYTKVRIFSINVNTVLLYGAETWRTTKAIIQEICGGRYPI</sequence>
<dbReference type="Proteomes" id="UP000277204">
    <property type="component" value="Unassembled WGS sequence"/>
</dbReference>
<name>A0A183MSX4_9TREM</name>